<evidence type="ECO:0000313" key="4">
    <source>
        <dbReference type="EMBL" id="RKR73993.1"/>
    </source>
</evidence>
<evidence type="ECO:0000259" key="3">
    <source>
        <dbReference type="PROSITE" id="PS50893"/>
    </source>
</evidence>
<evidence type="ECO:0000256" key="2">
    <source>
        <dbReference type="ARBA" id="ARBA00022840"/>
    </source>
</evidence>
<dbReference type="GO" id="GO:0005886">
    <property type="term" value="C:plasma membrane"/>
    <property type="evidence" value="ECO:0007669"/>
    <property type="project" value="TreeGrafter"/>
</dbReference>
<dbReference type="InterPro" id="IPR003439">
    <property type="entry name" value="ABC_transporter-like_ATP-bd"/>
</dbReference>
<dbReference type="InterPro" id="IPR015854">
    <property type="entry name" value="ABC_transpr_LolD-like"/>
</dbReference>
<dbReference type="PROSITE" id="PS00211">
    <property type="entry name" value="ABC_TRANSPORTER_1"/>
    <property type="match status" value="1"/>
</dbReference>
<keyword evidence="2 4" id="KW-0067">ATP-binding</keyword>
<dbReference type="PANTHER" id="PTHR24220:SF685">
    <property type="entry name" value="ABC TRANSPORTER RELATED"/>
    <property type="match status" value="1"/>
</dbReference>
<dbReference type="GO" id="GO:0016887">
    <property type="term" value="F:ATP hydrolysis activity"/>
    <property type="evidence" value="ECO:0007669"/>
    <property type="project" value="InterPro"/>
</dbReference>
<dbReference type="Pfam" id="PF00005">
    <property type="entry name" value="ABC_tran"/>
    <property type="match status" value="1"/>
</dbReference>
<dbReference type="PROSITE" id="PS50893">
    <property type="entry name" value="ABC_TRANSPORTER_2"/>
    <property type="match status" value="1"/>
</dbReference>
<sequence length="234" mass="24323">MSGIPAHSGAEGVVCTGLRHEYVVDGSPVVALDDVSLRVEAGATAAIIGPSGSGKSTLLTLLAGLQRPTAGSVFVGETDLTALDERRLLRLRATRLAVVAQNPFRNLLPYGTCVDNLLFAQRAPRSHGRSDLPAIEPLLDEIGLSRVAGTRCDRLSGGERQRLALAAALATGPSVLVTDEPTSQLDSVTGAAVADLLVSTAVSRGVTVIAVTHDTALASRMDTRFRIADGRLVP</sequence>
<dbReference type="RefSeq" id="WP_121368789.1">
    <property type="nucleotide sequence ID" value="NZ_RBKS01000001.1"/>
</dbReference>
<dbReference type="PANTHER" id="PTHR24220">
    <property type="entry name" value="IMPORT ATP-BINDING PROTEIN"/>
    <property type="match status" value="1"/>
</dbReference>
<dbReference type="Proteomes" id="UP000280008">
    <property type="component" value="Unassembled WGS sequence"/>
</dbReference>
<dbReference type="GO" id="GO:0005524">
    <property type="term" value="F:ATP binding"/>
    <property type="evidence" value="ECO:0007669"/>
    <property type="project" value="UniProtKB-KW"/>
</dbReference>
<gene>
    <name evidence="4" type="ORF">C8E83_1094</name>
</gene>
<evidence type="ECO:0000313" key="5">
    <source>
        <dbReference type="Proteomes" id="UP000280008"/>
    </source>
</evidence>
<dbReference type="InterPro" id="IPR017871">
    <property type="entry name" value="ABC_transporter-like_CS"/>
</dbReference>
<reference evidence="4 5" key="1">
    <citation type="submission" date="2018-10" db="EMBL/GenBank/DDBJ databases">
        <title>Sequencing the genomes of 1000 actinobacteria strains.</title>
        <authorList>
            <person name="Klenk H.-P."/>
        </authorList>
    </citation>
    <scope>NUCLEOTIDE SEQUENCE [LARGE SCALE GENOMIC DNA]</scope>
    <source>
        <strain evidence="4 5">DSM 17894</strain>
    </source>
</reference>
<dbReference type="InterPro" id="IPR027417">
    <property type="entry name" value="P-loop_NTPase"/>
</dbReference>
<protein>
    <submittedName>
        <fullName evidence="4">Putative ABC transport system ATP-binding protein</fullName>
    </submittedName>
</protein>
<dbReference type="EMBL" id="RBKS01000001">
    <property type="protein sequence ID" value="RKR73993.1"/>
    <property type="molecule type" value="Genomic_DNA"/>
</dbReference>
<name>A0A495IDB0_9MICO</name>
<accession>A0A495IDB0</accession>
<proteinExistence type="predicted"/>
<dbReference type="AlphaFoldDB" id="A0A495IDB0"/>
<dbReference type="GO" id="GO:0022857">
    <property type="term" value="F:transmembrane transporter activity"/>
    <property type="evidence" value="ECO:0007669"/>
    <property type="project" value="TreeGrafter"/>
</dbReference>
<dbReference type="SUPFAM" id="SSF52540">
    <property type="entry name" value="P-loop containing nucleoside triphosphate hydrolases"/>
    <property type="match status" value="1"/>
</dbReference>
<dbReference type="InterPro" id="IPR003593">
    <property type="entry name" value="AAA+_ATPase"/>
</dbReference>
<evidence type="ECO:0000256" key="1">
    <source>
        <dbReference type="ARBA" id="ARBA00022741"/>
    </source>
</evidence>
<keyword evidence="1" id="KW-0547">Nucleotide-binding</keyword>
<keyword evidence="5" id="KW-1185">Reference proteome</keyword>
<dbReference type="Gene3D" id="3.40.50.300">
    <property type="entry name" value="P-loop containing nucleotide triphosphate hydrolases"/>
    <property type="match status" value="1"/>
</dbReference>
<organism evidence="4 5">
    <name type="scientific">Frondihabitans australicus</name>
    <dbReference type="NCBI Taxonomy" id="386892"/>
    <lineage>
        <taxon>Bacteria</taxon>
        <taxon>Bacillati</taxon>
        <taxon>Actinomycetota</taxon>
        <taxon>Actinomycetes</taxon>
        <taxon>Micrococcales</taxon>
        <taxon>Microbacteriaceae</taxon>
        <taxon>Frondihabitans</taxon>
    </lineage>
</organism>
<dbReference type="SMART" id="SM00382">
    <property type="entry name" value="AAA"/>
    <property type="match status" value="1"/>
</dbReference>
<feature type="domain" description="ABC transporter" evidence="3">
    <location>
        <begin position="16"/>
        <end position="233"/>
    </location>
</feature>
<comment type="caution">
    <text evidence="4">The sequence shown here is derived from an EMBL/GenBank/DDBJ whole genome shotgun (WGS) entry which is preliminary data.</text>
</comment>
<dbReference type="OrthoDB" id="9802264at2"/>